<proteinExistence type="predicted"/>
<evidence type="ECO:0000259" key="1">
    <source>
        <dbReference type="Pfam" id="PF12697"/>
    </source>
</evidence>
<reference evidence="2 3" key="1">
    <citation type="submission" date="2016-10" db="EMBL/GenBank/DDBJ databases">
        <title>The Draft Genome Sequence of Actinokineospora bangkokensis 44EHWT reveals the biosynthetic pathway of antifungal compounds Thailandins with unusual extender unit butylmalonyl-CoA.</title>
        <authorList>
            <person name="Greule A."/>
            <person name="Intra B."/>
            <person name="Flemming S."/>
            <person name="Rommel M.G."/>
            <person name="Panbangred W."/>
            <person name="Bechthold A."/>
        </authorList>
    </citation>
    <scope>NUCLEOTIDE SEQUENCE [LARGE SCALE GENOMIC DNA]</scope>
    <source>
        <strain evidence="2 3">44EHW</strain>
    </source>
</reference>
<dbReference type="PANTHER" id="PTHR43194:SF2">
    <property type="entry name" value="PEROXISOMAL MEMBRANE PROTEIN LPX1"/>
    <property type="match status" value="1"/>
</dbReference>
<protein>
    <submittedName>
        <fullName evidence="2">Alpha/beta hydrolase</fullName>
    </submittedName>
</protein>
<dbReference type="SUPFAM" id="SSF53474">
    <property type="entry name" value="alpha/beta-Hydrolases"/>
    <property type="match status" value="1"/>
</dbReference>
<comment type="caution">
    <text evidence="2">The sequence shown here is derived from an EMBL/GenBank/DDBJ whole genome shotgun (WGS) entry which is preliminary data.</text>
</comment>
<keyword evidence="3" id="KW-1185">Reference proteome</keyword>
<feature type="domain" description="AB hydrolase-1" evidence="1">
    <location>
        <begin position="35"/>
        <end position="273"/>
    </location>
</feature>
<dbReference type="Pfam" id="PF12697">
    <property type="entry name" value="Abhydrolase_6"/>
    <property type="match status" value="1"/>
</dbReference>
<dbReference type="RefSeq" id="WP_075978353.1">
    <property type="nucleotide sequence ID" value="NZ_MKQR01000028.1"/>
</dbReference>
<dbReference type="GO" id="GO:0016787">
    <property type="term" value="F:hydrolase activity"/>
    <property type="evidence" value="ECO:0007669"/>
    <property type="project" value="UniProtKB-KW"/>
</dbReference>
<sequence>MHSQVTPHHAEPVVLAGRFGPVSALRAAGPGPIALLVPGYTGSKEDFAPLLDPIAAAGYEVLAIDLPGQLGSAGPEDERGYLPGPLGGFLAELVGKLAADGRPVLLTGHSYGGVVARHAVLAGAPVAGLTLVSSGPSALPEGPRRFLLDAGEPLLRDKGVAEVQKLLDQLNSATPRWRAMSPEQRAFLRERFLRNRAEALLGMGRGLRDEPDLVDETARALGGVPSLVVFGDADDAWPPATQELMGQRLGARVVTIPGAAHSPALEKRDDLLDVLLSTWQEWLGRPPG</sequence>
<accession>A0A1Q9LDQ6</accession>
<name>A0A1Q9LDQ6_9PSEU</name>
<evidence type="ECO:0000313" key="3">
    <source>
        <dbReference type="Proteomes" id="UP000186040"/>
    </source>
</evidence>
<dbReference type="EMBL" id="MKQR01000028">
    <property type="protein sequence ID" value="OLR90146.1"/>
    <property type="molecule type" value="Genomic_DNA"/>
</dbReference>
<keyword evidence="2" id="KW-0378">Hydrolase</keyword>
<dbReference type="AlphaFoldDB" id="A0A1Q9LDQ6"/>
<dbReference type="Gene3D" id="3.40.50.1820">
    <property type="entry name" value="alpha/beta hydrolase"/>
    <property type="match status" value="1"/>
</dbReference>
<organism evidence="2 3">
    <name type="scientific">Actinokineospora bangkokensis</name>
    <dbReference type="NCBI Taxonomy" id="1193682"/>
    <lineage>
        <taxon>Bacteria</taxon>
        <taxon>Bacillati</taxon>
        <taxon>Actinomycetota</taxon>
        <taxon>Actinomycetes</taxon>
        <taxon>Pseudonocardiales</taxon>
        <taxon>Pseudonocardiaceae</taxon>
        <taxon>Actinokineospora</taxon>
    </lineage>
</organism>
<evidence type="ECO:0000313" key="2">
    <source>
        <dbReference type="EMBL" id="OLR90146.1"/>
    </source>
</evidence>
<dbReference type="OrthoDB" id="3211023at2"/>
<dbReference type="Proteomes" id="UP000186040">
    <property type="component" value="Unassembled WGS sequence"/>
</dbReference>
<dbReference type="InterPro" id="IPR029058">
    <property type="entry name" value="AB_hydrolase_fold"/>
</dbReference>
<dbReference type="InterPro" id="IPR000073">
    <property type="entry name" value="AB_hydrolase_1"/>
</dbReference>
<gene>
    <name evidence="2" type="ORF">BJP25_04020</name>
</gene>
<dbReference type="InterPro" id="IPR050228">
    <property type="entry name" value="Carboxylesterase_BioH"/>
</dbReference>
<dbReference type="STRING" id="1193682.BJP25_04020"/>
<dbReference type="PANTHER" id="PTHR43194">
    <property type="entry name" value="HYDROLASE ALPHA/BETA FOLD FAMILY"/>
    <property type="match status" value="1"/>
</dbReference>